<dbReference type="AlphaFoldDB" id="A0A2S8FYK9"/>
<dbReference type="PANTHER" id="PTHR11841">
    <property type="entry name" value="REELIN"/>
    <property type="match status" value="1"/>
</dbReference>
<dbReference type="OrthoDB" id="281620at2"/>
<keyword evidence="9" id="KW-0862">Zinc</keyword>
<keyword evidence="6" id="KW-0479">Metal-binding</keyword>
<reference evidence="14 15" key="1">
    <citation type="submission" date="2018-02" db="EMBL/GenBank/DDBJ databases">
        <title>Comparative genomes isolates from brazilian mangrove.</title>
        <authorList>
            <person name="Araujo J.E."/>
            <person name="Taketani R.G."/>
            <person name="Silva M.C.P."/>
            <person name="Loureco M.V."/>
            <person name="Andreote F.D."/>
        </authorList>
    </citation>
    <scope>NUCLEOTIDE SEQUENCE [LARGE SCALE GENOMIC DNA]</scope>
    <source>
        <strain evidence="14 15">Hex-1 MGV</strain>
    </source>
</reference>
<dbReference type="GO" id="GO:0007155">
    <property type="term" value="P:cell adhesion"/>
    <property type="evidence" value="ECO:0007669"/>
    <property type="project" value="UniProtKB-KW"/>
</dbReference>
<sequence length="230" mass="24750">MRVTPKMKWNLLILATSLAMLVFLEGPSQAAILLYDDFDPGIDSGTFESVQNGAALGDGLGGFLSGNALHFGTVDGLDREATTNMLDLTTGGSISFDFRGGNEVVDGETYWENSEGVNEWVRLYYTTDGGLNFTELELLSTQMDLGERPTVWNHFDLAIPLGAQTSTTQFMFQQGASNGMGFDLWAIDNLMVTNNVATVPEPSTFALLGLGASLVGVGATRRRTNKSGDK</sequence>
<evidence type="ECO:0000256" key="2">
    <source>
        <dbReference type="ARBA" id="ARBA00022473"/>
    </source>
</evidence>
<evidence type="ECO:0000256" key="1">
    <source>
        <dbReference type="ARBA" id="ARBA00004498"/>
    </source>
</evidence>
<dbReference type="Pfam" id="PF21471">
    <property type="entry name" value="Reelin_subrepeat-B"/>
    <property type="match status" value="1"/>
</dbReference>
<keyword evidence="12" id="KW-0732">Signal</keyword>
<organism evidence="14 15">
    <name type="scientific">Blastopirellula marina</name>
    <dbReference type="NCBI Taxonomy" id="124"/>
    <lineage>
        <taxon>Bacteria</taxon>
        <taxon>Pseudomonadati</taxon>
        <taxon>Planctomycetota</taxon>
        <taxon>Planctomycetia</taxon>
        <taxon>Pirellulales</taxon>
        <taxon>Pirellulaceae</taxon>
        <taxon>Blastopirellula</taxon>
    </lineage>
</organism>
<keyword evidence="10" id="KW-0106">Calcium</keyword>
<dbReference type="GO" id="GO:0046872">
    <property type="term" value="F:metal ion binding"/>
    <property type="evidence" value="ECO:0007669"/>
    <property type="project" value="UniProtKB-KW"/>
</dbReference>
<dbReference type="Gene3D" id="2.60.120.260">
    <property type="entry name" value="Galactose-binding domain-like"/>
    <property type="match status" value="1"/>
</dbReference>
<dbReference type="InterPro" id="IPR049419">
    <property type="entry name" value="Reelin_subrepeat-B"/>
</dbReference>
<dbReference type="InterPro" id="IPR013424">
    <property type="entry name" value="Ice-binding_C"/>
</dbReference>
<evidence type="ECO:0000256" key="7">
    <source>
        <dbReference type="ARBA" id="ARBA00022801"/>
    </source>
</evidence>
<dbReference type="Pfam" id="PF07589">
    <property type="entry name" value="PEP-CTERM"/>
    <property type="match status" value="1"/>
</dbReference>
<dbReference type="GO" id="GO:0070325">
    <property type="term" value="F:lipoprotein particle receptor binding"/>
    <property type="evidence" value="ECO:0007669"/>
    <property type="project" value="InterPro"/>
</dbReference>
<dbReference type="PANTHER" id="PTHR11841:SF1">
    <property type="entry name" value="REELIN"/>
    <property type="match status" value="1"/>
</dbReference>
<dbReference type="InterPro" id="IPR034968">
    <property type="entry name" value="Reelin"/>
</dbReference>
<keyword evidence="5" id="KW-0645">Protease</keyword>
<evidence type="ECO:0000313" key="15">
    <source>
        <dbReference type="Proteomes" id="UP000238322"/>
    </source>
</evidence>
<feature type="chain" id="PRO_5015647131" description="Ice-binding protein C-terminal domain-containing protein" evidence="12">
    <location>
        <begin position="31"/>
        <end position="230"/>
    </location>
</feature>
<evidence type="ECO:0000256" key="5">
    <source>
        <dbReference type="ARBA" id="ARBA00022670"/>
    </source>
</evidence>
<keyword evidence="8" id="KW-0720">Serine protease</keyword>
<keyword evidence="11" id="KW-0130">Cell adhesion</keyword>
<accession>A0A2S8FYK9</accession>
<keyword evidence="3" id="KW-0964">Secreted</keyword>
<dbReference type="GO" id="GO:0008236">
    <property type="term" value="F:serine-type peptidase activity"/>
    <property type="evidence" value="ECO:0007669"/>
    <property type="project" value="UniProtKB-KW"/>
</dbReference>
<evidence type="ECO:0000256" key="9">
    <source>
        <dbReference type="ARBA" id="ARBA00022833"/>
    </source>
</evidence>
<dbReference type="GO" id="GO:0006508">
    <property type="term" value="P:proteolysis"/>
    <property type="evidence" value="ECO:0007669"/>
    <property type="project" value="UniProtKB-KW"/>
</dbReference>
<proteinExistence type="predicted"/>
<comment type="subcellular location">
    <subcellularLocation>
        <location evidence="1">Secreted</location>
        <location evidence="1">Extracellular space</location>
        <location evidence="1">Extracellular matrix</location>
    </subcellularLocation>
</comment>
<dbReference type="EMBL" id="PUHY01000005">
    <property type="protein sequence ID" value="PQO37285.1"/>
    <property type="molecule type" value="Genomic_DNA"/>
</dbReference>
<keyword evidence="7" id="KW-0378">Hydrolase</keyword>
<feature type="domain" description="Ice-binding protein C-terminal" evidence="13">
    <location>
        <begin position="198"/>
        <end position="222"/>
    </location>
</feature>
<evidence type="ECO:0000256" key="10">
    <source>
        <dbReference type="ARBA" id="ARBA00022837"/>
    </source>
</evidence>
<evidence type="ECO:0000256" key="4">
    <source>
        <dbReference type="ARBA" id="ARBA00022530"/>
    </source>
</evidence>
<evidence type="ECO:0000256" key="3">
    <source>
        <dbReference type="ARBA" id="ARBA00022525"/>
    </source>
</evidence>
<name>A0A2S8FYK9_9BACT</name>
<evidence type="ECO:0000256" key="12">
    <source>
        <dbReference type="SAM" id="SignalP"/>
    </source>
</evidence>
<protein>
    <recommendedName>
        <fullName evidence="13">Ice-binding protein C-terminal domain-containing protein</fullName>
    </recommendedName>
</protein>
<dbReference type="Proteomes" id="UP000238322">
    <property type="component" value="Unassembled WGS sequence"/>
</dbReference>
<evidence type="ECO:0000256" key="8">
    <source>
        <dbReference type="ARBA" id="ARBA00022825"/>
    </source>
</evidence>
<gene>
    <name evidence="14" type="ORF">C5Y83_04885</name>
</gene>
<evidence type="ECO:0000256" key="6">
    <source>
        <dbReference type="ARBA" id="ARBA00022723"/>
    </source>
</evidence>
<keyword evidence="2" id="KW-0217">Developmental protein</keyword>
<dbReference type="NCBIfam" id="TIGR02595">
    <property type="entry name" value="PEP_CTERM"/>
    <property type="match status" value="1"/>
</dbReference>
<comment type="caution">
    <text evidence="14">The sequence shown here is derived from an EMBL/GenBank/DDBJ whole genome shotgun (WGS) entry which is preliminary data.</text>
</comment>
<evidence type="ECO:0000313" key="14">
    <source>
        <dbReference type="EMBL" id="PQO37285.1"/>
    </source>
</evidence>
<evidence type="ECO:0000256" key="11">
    <source>
        <dbReference type="ARBA" id="ARBA00022889"/>
    </source>
</evidence>
<evidence type="ECO:0000259" key="13">
    <source>
        <dbReference type="Pfam" id="PF07589"/>
    </source>
</evidence>
<keyword evidence="4" id="KW-0272">Extracellular matrix</keyword>
<feature type="signal peptide" evidence="12">
    <location>
        <begin position="1"/>
        <end position="30"/>
    </location>
</feature>